<evidence type="ECO:0000313" key="3">
    <source>
        <dbReference type="EMBL" id="KAE9392895.1"/>
    </source>
</evidence>
<dbReference type="OrthoDB" id="3239511at2759"/>
<feature type="region of interest" description="Disordered" evidence="2">
    <location>
        <begin position="1288"/>
        <end position="1307"/>
    </location>
</feature>
<keyword evidence="1" id="KW-0175">Coiled coil</keyword>
<sequence>MPECDICHKFFQPRGFQTHWKSCKAKAEDERSAAEFKCRKAQEEIQGLNLNSINANNPASTIEETSGSEYSNRYHDFESDLGHEDFGHETNEQSFREIQPDDIKIEYHPHSSRQSSIIPFEDYGKHEEIRPICPPKHSRPWHPWRSRTDFDAAALALDCHMNESQTNKLVELLRRVAYGLDKFTLKNYDEIQTTWDWAAERSTNFQREDIPVSYRDKEESVELHYRPVWEWLQELLSNQDVVSQMQWDACRQYRFDGQTKTWKRFIQEAWSANQWWAIQSSLPPGAVPLCLVFYADKNKLSSFGTAKGYPVIVRCANLPMNIRNGAGIGGGRVVGWLPIIAEDAAHSGKKDFVDFKNVVWHKSTSKILESLVQYSKTGYTMECGDNVQRYYEEQCVIALIRGLRAYAPAQNTVSKLNRAKQLEMTSKADAEAILKESSLRPIINSFFLLANANPFRALSYDNLHFSDSGLWGDHLFEQNKIHIHARSAATIVDNHFKSFPRWSTLHHFNDGVMKLSFNDGSKHHDISKLYIFAAHNAINQEDDTAGYTLLKVTRKYLNMIMYANLDIQTTDITALGRATVKAFFDSLLTYISQMDKLDLEKPKSWNFIKLHYLLHMYDDIENKGSLRGMSTKPNEKFHGPIRKIYLRRTNFKDTPKQIVRIEHQTVVATVIQNEIDDYDAYYQPNPDIPNDLETPTDNLHFMIGSKLKEISFAELLENNPVLFARFHIRVSDFMSDLLPTSGIPLPGGQRIVYSATNTIVPYQYLRINYESLETWHLATDHLRCNPSFQGASRYDFLIFDARSGPVFAQLHYLFVCVVEDTKYPIALVQAYRPVLHPRSSVDKDLGLLRIRKERQTELISVQSVIRGAVAIKASDDPLKSDEMLVFDALDGDMFLRVNNAFPGSTFPIIMSDSDDGNISDASADPECVPFQLPSLEHTNMFELRKALENCQSQNQQLITHNGKLRMLNSDLKSQLALLKNQLKGKRKTNSGQRDPLLNHDLIVKLAKQYTIMVFPWASEDLFMTSPSKDSPEPESTDRFKSLQAFNAGLVKELHNYLNDPELCQRAAGYAPFKKLTKQGRTAAIHTIRECLPIIFESIDVPSTVWLTSSGTLRRDSPVLKSLLQFPNNPPIKDPLSPIFYPNQVKNARLLFMNEFQPKPFSLTSHLLWRNPSTFGQSLLGMSWGVRSVNNSVISFSAVLLRFVLSEDEEFVTRGKNSRIDYQQDFFTYRQMLNTLKDTPYINELYLFYNGKVFAGMPSVKSAIEAGEEYTGSIAEALLAIRLADSDAGTVPPSAAETTTPSSAPGLTGEMPAIDPNPEQLLEDLFGQGVVEEGAAELGTPAEQYVHMAGIAEHILSTHNITYYQDGLSLDRRGPPGPDEVETSTAGARGSRGRGRGRGRGGRGRARARGSGIAVSDSVEEPAVPVALPPRTTRVTRK</sequence>
<evidence type="ECO:0000256" key="1">
    <source>
        <dbReference type="SAM" id="Coils"/>
    </source>
</evidence>
<dbReference type="InterPro" id="IPR041078">
    <property type="entry name" value="Plavaka"/>
</dbReference>
<accession>A0A6A4H6S7</accession>
<feature type="compositionally biased region" description="Polar residues" evidence="2">
    <location>
        <begin position="1295"/>
        <end position="1304"/>
    </location>
</feature>
<protein>
    <submittedName>
        <fullName evidence="3">Uncharacterized protein</fullName>
    </submittedName>
</protein>
<gene>
    <name evidence="3" type="ORF">BT96DRAFT_999940</name>
</gene>
<feature type="coiled-coil region" evidence="1">
    <location>
        <begin position="24"/>
        <end position="51"/>
    </location>
</feature>
<feature type="compositionally biased region" description="Low complexity" evidence="2">
    <location>
        <begin position="1420"/>
        <end position="1429"/>
    </location>
</feature>
<evidence type="ECO:0000313" key="4">
    <source>
        <dbReference type="Proteomes" id="UP000799118"/>
    </source>
</evidence>
<keyword evidence="4" id="KW-1185">Reference proteome</keyword>
<name>A0A6A4H6S7_9AGAR</name>
<organism evidence="3 4">
    <name type="scientific">Gymnopus androsaceus JB14</name>
    <dbReference type="NCBI Taxonomy" id="1447944"/>
    <lineage>
        <taxon>Eukaryota</taxon>
        <taxon>Fungi</taxon>
        <taxon>Dikarya</taxon>
        <taxon>Basidiomycota</taxon>
        <taxon>Agaricomycotina</taxon>
        <taxon>Agaricomycetes</taxon>
        <taxon>Agaricomycetidae</taxon>
        <taxon>Agaricales</taxon>
        <taxon>Marasmiineae</taxon>
        <taxon>Omphalotaceae</taxon>
        <taxon>Gymnopus</taxon>
    </lineage>
</organism>
<dbReference type="Pfam" id="PF18759">
    <property type="entry name" value="Plavaka"/>
    <property type="match status" value="1"/>
</dbReference>
<dbReference type="Proteomes" id="UP000799118">
    <property type="component" value="Unassembled WGS sequence"/>
</dbReference>
<feature type="region of interest" description="Disordered" evidence="2">
    <location>
        <begin position="1369"/>
        <end position="1437"/>
    </location>
</feature>
<reference evidence="3" key="1">
    <citation type="journal article" date="2019" name="Environ. Microbiol.">
        <title>Fungal ecological strategies reflected in gene transcription - a case study of two litter decomposers.</title>
        <authorList>
            <person name="Barbi F."/>
            <person name="Kohler A."/>
            <person name="Barry K."/>
            <person name="Baskaran P."/>
            <person name="Daum C."/>
            <person name="Fauchery L."/>
            <person name="Ihrmark K."/>
            <person name="Kuo A."/>
            <person name="LaButti K."/>
            <person name="Lipzen A."/>
            <person name="Morin E."/>
            <person name="Grigoriev I.V."/>
            <person name="Henrissat B."/>
            <person name="Lindahl B."/>
            <person name="Martin F."/>
        </authorList>
    </citation>
    <scope>NUCLEOTIDE SEQUENCE</scope>
    <source>
        <strain evidence="3">JB14</strain>
    </source>
</reference>
<evidence type="ECO:0000256" key="2">
    <source>
        <dbReference type="SAM" id="MobiDB-lite"/>
    </source>
</evidence>
<dbReference type="EMBL" id="ML769585">
    <property type="protein sequence ID" value="KAE9392895.1"/>
    <property type="molecule type" value="Genomic_DNA"/>
</dbReference>
<feature type="compositionally biased region" description="Basic residues" evidence="2">
    <location>
        <begin position="1390"/>
        <end position="1407"/>
    </location>
</feature>
<proteinExistence type="predicted"/>